<name>A0ABY7F3R6_MYAAR</name>
<accession>A0ABY7F3R6</accession>
<proteinExistence type="predicted"/>
<reference evidence="1" key="1">
    <citation type="submission" date="2022-11" db="EMBL/GenBank/DDBJ databases">
        <title>Centuries of genome instability and evolution in soft-shell clam transmissible cancer (bioRxiv).</title>
        <authorList>
            <person name="Hart S.F.M."/>
            <person name="Yonemitsu M.A."/>
            <person name="Giersch R.M."/>
            <person name="Beal B.F."/>
            <person name="Arriagada G."/>
            <person name="Davis B.W."/>
            <person name="Ostrander E.A."/>
            <person name="Goff S.P."/>
            <person name="Metzger M.J."/>
        </authorList>
    </citation>
    <scope>NUCLEOTIDE SEQUENCE</scope>
    <source>
        <strain evidence="1">MELC-2E11</strain>
        <tissue evidence="1">Siphon/mantle</tissue>
    </source>
</reference>
<protein>
    <submittedName>
        <fullName evidence="1">Uncharacterized protein</fullName>
    </submittedName>
</protein>
<dbReference type="EMBL" id="CP111020">
    <property type="protein sequence ID" value="WAR15353.1"/>
    <property type="molecule type" value="Genomic_DNA"/>
</dbReference>
<sequence>MNVFNELTQEEDHEHETLLYDVSKRQSLQTLSNTRWLSRVDSISTLNVNYDKIIIRCATTSQSAHDAIRYMHAMQRFETIVVAVLTQYTLRRILGKKNIEFLHNIRNEDMFDKLYNRIVSIGASIEVVASKLRTVGRQRHRANSSSDKASVQDHYRLNYYFPFLDHMKFTHEDTIPF</sequence>
<evidence type="ECO:0000313" key="1">
    <source>
        <dbReference type="EMBL" id="WAR15353.1"/>
    </source>
</evidence>
<gene>
    <name evidence="1" type="ORF">MAR_005458</name>
</gene>
<keyword evidence="2" id="KW-1185">Reference proteome</keyword>
<organism evidence="1 2">
    <name type="scientific">Mya arenaria</name>
    <name type="common">Soft-shell clam</name>
    <dbReference type="NCBI Taxonomy" id="6604"/>
    <lineage>
        <taxon>Eukaryota</taxon>
        <taxon>Metazoa</taxon>
        <taxon>Spiralia</taxon>
        <taxon>Lophotrochozoa</taxon>
        <taxon>Mollusca</taxon>
        <taxon>Bivalvia</taxon>
        <taxon>Autobranchia</taxon>
        <taxon>Heteroconchia</taxon>
        <taxon>Euheterodonta</taxon>
        <taxon>Imparidentia</taxon>
        <taxon>Neoheterodontei</taxon>
        <taxon>Myida</taxon>
        <taxon>Myoidea</taxon>
        <taxon>Myidae</taxon>
        <taxon>Mya</taxon>
    </lineage>
</organism>
<dbReference type="Proteomes" id="UP001164746">
    <property type="component" value="Chromosome 9"/>
</dbReference>
<evidence type="ECO:0000313" key="2">
    <source>
        <dbReference type="Proteomes" id="UP001164746"/>
    </source>
</evidence>